<comment type="caution">
    <text evidence="2">The sequence shown here is derived from an EMBL/GenBank/DDBJ whole genome shotgun (WGS) entry which is preliminary data.</text>
</comment>
<dbReference type="AlphaFoldDB" id="A0A6G0QTM6"/>
<evidence type="ECO:0000313" key="3">
    <source>
        <dbReference type="Proteomes" id="UP000486351"/>
    </source>
</evidence>
<accession>A0A6G0QTM6</accession>
<organism evidence="2 3">
    <name type="scientific">Phytophthora fragariae</name>
    <dbReference type="NCBI Taxonomy" id="53985"/>
    <lineage>
        <taxon>Eukaryota</taxon>
        <taxon>Sar</taxon>
        <taxon>Stramenopiles</taxon>
        <taxon>Oomycota</taxon>
        <taxon>Peronosporomycetes</taxon>
        <taxon>Peronosporales</taxon>
        <taxon>Peronosporaceae</taxon>
        <taxon>Phytophthora</taxon>
    </lineage>
</organism>
<evidence type="ECO:0000256" key="1">
    <source>
        <dbReference type="SAM" id="MobiDB-lite"/>
    </source>
</evidence>
<evidence type="ECO:0000313" key="2">
    <source>
        <dbReference type="EMBL" id="KAE9302549.1"/>
    </source>
</evidence>
<proteinExistence type="predicted"/>
<feature type="region of interest" description="Disordered" evidence="1">
    <location>
        <begin position="18"/>
        <end position="44"/>
    </location>
</feature>
<sequence length="242" mass="27890">MAREERTREEIRIVQQQAREDVQQAMTREERTREDARAAREGVRQSIAREEHAREEASYFARKILELTKKLVDMHGQWGRSHGRSIENPVAGSKTPLVVLLNTSASEHVRDTHALPLGQFPLVFKIVEGQEGLHIDQELKKLRALGCEELVTPKYYANDITLRGSVRDGVDSDHFAGDYGQYVRYGVFVFCVYNRAISIRRVRDFFNETVQSLQTTPSEDFQPLADQALTDRTSRYLDHEQE</sequence>
<reference evidence="2 3" key="1">
    <citation type="submission" date="2018-09" db="EMBL/GenBank/DDBJ databases">
        <title>Genomic investigation of the strawberry pathogen Phytophthora fragariae indicates pathogenicity is determined by transcriptional variation in three key races.</title>
        <authorList>
            <person name="Adams T.M."/>
            <person name="Armitage A.D."/>
            <person name="Sobczyk M.K."/>
            <person name="Bates H.J."/>
            <person name="Dunwell J.M."/>
            <person name="Nellist C.F."/>
            <person name="Harrison R.J."/>
        </authorList>
    </citation>
    <scope>NUCLEOTIDE SEQUENCE [LARGE SCALE GENOMIC DNA]</scope>
    <source>
        <strain evidence="2 3">NOV-77</strain>
    </source>
</reference>
<protein>
    <submittedName>
        <fullName evidence="2">Uncharacterized protein</fullName>
    </submittedName>
</protein>
<name>A0A6G0QTM6_9STRA</name>
<gene>
    <name evidence="2" type="ORF">PF008_g22463</name>
</gene>
<dbReference type="Proteomes" id="UP000486351">
    <property type="component" value="Unassembled WGS sequence"/>
</dbReference>
<dbReference type="EMBL" id="QXFY01002128">
    <property type="protein sequence ID" value="KAE9302549.1"/>
    <property type="molecule type" value="Genomic_DNA"/>
</dbReference>